<dbReference type="Proteomes" id="UP000290475">
    <property type="component" value="Unassembled WGS sequence"/>
</dbReference>
<gene>
    <name evidence="1" type="ORF">BVJ53_11835</name>
    <name evidence="2" type="ORF">OFW50_08520</name>
</gene>
<evidence type="ECO:0000313" key="4">
    <source>
        <dbReference type="Proteomes" id="UP001164790"/>
    </source>
</evidence>
<sequence>MSSNNRMLGNEFQTAYEDAGGSDILKFLADVKQAYRCISDLTARITAMPDSVKTESVPQLLVQQLDQTTFAESSVRKWEDDLRRFAAYLTPLEPPIAILDSWNTLTNFLEANQALLSSLQNVPLLHQDTQDVKTATQLLVYPAEPLFQVVQADTGQSDAIDLPGLTTADPDGVAEIAKAHGVTPFAAFTVQP</sequence>
<protein>
    <submittedName>
        <fullName evidence="1">Uncharacterized protein</fullName>
    </submittedName>
</protein>
<name>A0A4Q1TLM9_9LACO</name>
<dbReference type="AlphaFoldDB" id="A0A4Q1TLM9"/>
<accession>A0A4Q1TLM9</accession>
<dbReference type="RefSeq" id="WP_129302586.1">
    <property type="nucleotide sequence ID" value="NZ_CP074378.1"/>
</dbReference>
<organism evidence="1 3">
    <name type="scientific">Lacticaseibacillus chiayiensis</name>
    <dbReference type="NCBI Taxonomy" id="2100821"/>
    <lineage>
        <taxon>Bacteria</taxon>
        <taxon>Bacillati</taxon>
        <taxon>Bacillota</taxon>
        <taxon>Bacilli</taxon>
        <taxon>Lactobacillales</taxon>
        <taxon>Lactobacillaceae</taxon>
        <taxon>Lacticaseibacillus</taxon>
    </lineage>
</organism>
<reference evidence="1 3" key="1">
    <citation type="submission" date="2017-01" db="EMBL/GenBank/DDBJ databases">
        <title>Lactobacillus chiayiensis sp. nov., a lactic acid bacterium isolated from compost.</title>
        <authorList>
            <person name="Huang C.-H."/>
        </authorList>
    </citation>
    <scope>NUCLEOTIDE SEQUENCE [LARGE SCALE GENOMIC DNA]</scope>
    <source>
        <strain evidence="3">chh01</strain>
        <strain evidence="1">Chh01</strain>
    </source>
</reference>
<dbReference type="Proteomes" id="UP001164790">
    <property type="component" value="Chromosome"/>
</dbReference>
<keyword evidence="4" id="KW-1185">Reference proteome</keyword>
<dbReference type="EMBL" id="MSSM01000032">
    <property type="protein sequence ID" value="RXT19151.1"/>
    <property type="molecule type" value="Genomic_DNA"/>
</dbReference>
<dbReference type="OrthoDB" id="2309629at2"/>
<dbReference type="EMBL" id="CP107523">
    <property type="protein sequence ID" value="UYN55539.1"/>
    <property type="molecule type" value="Genomic_DNA"/>
</dbReference>
<reference evidence="2" key="2">
    <citation type="submission" date="2022-10" db="EMBL/GenBank/DDBJ databases">
        <title>Comparative genomic analysis and in-vitro probiotic properties of the potential probiotic L. chiayiensis AACE 3.</title>
        <authorList>
            <person name="Kang X."/>
        </authorList>
    </citation>
    <scope>NUCLEOTIDE SEQUENCE</scope>
    <source>
        <strain evidence="2">AACE 3</strain>
    </source>
</reference>
<evidence type="ECO:0000313" key="3">
    <source>
        <dbReference type="Proteomes" id="UP000290475"/>
    </source>
</evidence>
<evidence type="ECO:0000313" key="2">
    <source>
        <dbReference type="EMBL" id="UYN55539.1"/>
    </source>
</evidence>
<evidence type="ECO:0000313" key="1">
    <source>
        <dbReference type="EMBL" id="RXT19151.1"/>
    </source>
</evidence>
<proteinExistence type="predicted"/>